<proteinExistence type="predicted"/>
<organism evidence="2 3">
    <name type="scientific">Longimicrobium terrae</name>
    <dbReference type="NCBI Taxonomy" id="1639882"/>
    <lineage>
        <taxon>Bacteria</taxon>
        <taxon>Pseudomonadati</taxon>
        <taxon>Gemmatimonadota</taxon>
        <taxon>Longimicrobiia</taxon>
        <taxon>Longimicrobiales</taxon>
        <taxon>Longimicrobiaceae</taxon>
        <taxon>Longimicrobium</taxon>
    </lineage>
</organism>
<evidence type="ECO:0000313" key="3">
    <source>
        <dbReference type="Proteomes" id="UP000582837"/>
    </source>
</evidence>
<sequence>MTDTAAVPDPFSVDLERFHGPLDLLLHLIRNQDVDIFDIPISRITEQFLAAIRNVDRLELERAGEFLELAATLVRIKAQMLFPRRGDDEEAEDPRADLVRRLLEYEHFRDAARVMERAERERARMYGRGFVEARPAPRLADLPLHTEWDEVWTAIRLLGERLNAPETIHHVRGREVKMEDKMHEILAMLDRSRRVEFAEVVAPWGTRIHAVASLLACLELAKRSVVEVRQTAPFAALWIYRAKAESQP</sequence>
<name>A0A841GQ37_9BACT</name>
<dbReference type="Proteomes" id="UP000582837">
    <property type="component" value="Unassembled WGS sequence"/>
</dbReference>
<keyword evidence="3" id="KW-1185">Reference proteome</keyword>
<dbReference type="Gene3D" id="6.10.250.2410">
    <property type="match status" value="1"/>
</dbReference>
<dbReference type="PANTHER" id="PTHR33969:SF2">
    <property type="entry name" value="SEGREGATION AND CONDENSATION PROTEIN A"/>
    <property type="match status" value="1"/>
</dbReference>
<dbReference type="Pfam" id="PF02616">
    <property type="entry name" value="SMC_ScpA"/>
    <property type="match status" value="1"/>
</dbReference>
<comment type="caution">
    <text evidence="2">The sequence shown here is derived from an EMBL/GenBank/DDBJ whole genome shotgun (WGS) entry which is preliminary data.</text>
</comment>
<dbReference type="RefSeq" id="WP_170037423.1">
    <property type="nucleotide sequence ID" value="NZ_JABDTL010000002.1"/>
</dbReference>
<reference evidence="2 3" key="1">
    <citation type="submission" date="2020-08" db="EMBL/GenBank/DDBJ databases">
        <title>Genomic Encyclopedia of Type Strains, Phase IV (KMG-IV): sequencing the most valuable type-strain genomes for metagenomic binning, comparative biology and taxonomic classification.</title>
        <authorList>
            <person name="Goeker M."/>
        </authorList>
    </citation>
    <scope>NUCLEOTIDE SEQUENCE [LARGE SCALE GENOMIC DNA]</scope>
    <source>
        <strain evidence="2 3">DSM 29007</strain>
    </source>
</reference>
<dbReference type="InterPro" id="IPR003768">
    <property type="entry name" value="ScpA"/>
</dbReference>
<dbReference type="AlphaFoldDB" id="A0A841GQ37"/>
<accession>A0A841GQ37</accession>
<dbReference type="PANTHER" id="PTHR33969">
    <property type="entry name" value="SEGREGATION AND CONDENSATION PROTEIN A"/>
    <property type="match status" value="1"/>
</dbReference>
<evidence type="ECO:0000313" key="2">
    <source>
        <dbReference type="EMBL" id="MBB6069532.1"/>
    </source>
</evidence>
<evidence type="ECO:0000256" key="1">
    <source>
        <dbReference type="ARBA" id="ARBA00044777"/>
    </source>
</evidence>
<gene>
    <name evidence="2" type="ORF">HNQ61_001147</name>
</gene>
<protein>
    <recommendedName>
        <fullName evidence="1">Segregation and condensation protein A</fullName>
    </recommendedName>
</protein>
<dbReference type="EMBL" id="JACHIA010000002">
    <property type="protein sequence ID" value="MBB6069532.1"/>
    <property type="molecule type" value="Genomic_DNA"/>
</dbReference>